<evidence type="ECO:0000256" key="11">
    <source>
        <dbReference type="NCBIfam" id="TIGR00215"/>
    </source>
</evidence>
<evidence type="ECO:0000256" key="5">
    <source>
        <dbReference type="ARBA" id="ARBA00022516"/>
    </source>
</evidence>
<evidence type="ECO:0000256" key="9">
    <source>
        <dbReference type="ARBA" id="ARBA00023098"/>
    </source>
</evidence>
<comment type="function">
    <text evidence="1">Condensation of UDP-2,3-diacylglucosamine and 2,3-diacylglucosamine-1-phosphate to form lipid A disaccharide, a precursor of lipid A, a phosphorylated glycolipid that anchors the lipopolysaccharide to the outer membrane of the cell.</text>
</comment>
<organism evidence="12 13">
    <name type="scientific">Methylopila henanensis</name>
    <dbReference type="NCBI Taxonomy" id="873516"/>
    <lineage>
        <taxon>Bacteria</taxon>
        <taxon>Pseudomonadati</taxon>
        <taxon>Pseudomonadota</taxon>
        <taxon>Alphaproteobacteria</taxon>
        <taxon>Hyphomicrobiales</taxon>
        <taxon>Methylopilaceae</taxon>
        <taxon>Methylopila</taxon>
    </lineage>
</organism>
<keyword evidence="5" id="KW-0444">Lipid biosynthesis</keyword>
<gene>
    <name evidence="12" type="primary">lpxB</name>
    <name evidence="12" type="ORF">ACFSCV_01380</name>
</gene>
<dbReference type="EC" id="2.4.1.182" evidence="3 11"/>
<dbReference type="SUPFAM" id="SSF53756">
    <property type="entry name" value="UDP-Glycosyltransferase/glycogen phosphorylase"/>
    <property type="match status" value="1"/>
</dbReference>
<evidence type="ECO:0000256" key="3">
    <source>
        <dbReference type="ARBA" id="ARBA00012687"/>
    </source>
</evidence>
<evidence type="ECO:0000256" key="4">
    <source>
        <dbReference type="ARBA" id="ARBA00020902"/>
    </source>
</evidence>
<comment type="caution">
    <text evidence="12">The sequence shown here is derived from an EMBL/GenBank/DDBJ whole genome shotgun (WGS) entry which is preliminary data.</text>
</comment>
<proteinExistence type="inferred from homology"/>
<keyword evidence="7 12" id="KW-0328">Glycosyltransferase</keyword>
<evidence type="ECO:0000256" key="1">
    <source>
        <dbReference type="ARBA" id="ARBA00002056"/>
    </source>
</evidence>
<evidence type="ECO:0000313" key="12">
    <source>
        <dbReference type="EMBL" id="MFD1701645.1"/>
    </source>
</evidence>
<keyword evidence="13" id="KW-1185">Reference proteome</keyword>
<dbReference type="NCBIfam" id="TIGR00215">
    <property type="entry name" value="lpxB"/>
    <property type="match status" value="1"/>
</dbReference>
<evidence type="ECO:0000256" key="8">
    <source>
        <dbReference type="ARBA" id="ARBA00022679"/>
    </source>
</evidence>
<comment type="similarity">
    <text evidence="2">Belongs to the LpxB family.</text>
</comment>
<dbReference type="RefSeq" id="WP_378796262.1">
    <property type="nucleotide sequence ID" value="NZ_JBHUER010000001.1"/>
</dbReference>
<evidence type="ECO:0000313" key="13">
    <source>
        <dbReference type="Proteomes" id="UP001597308"/>
    </source>
</evidence>
<dbReference type="Proteomes" id="UP001597308">
    <property type="component" value="Unassembled WGS sequence"/>
</dbReference>
<comment type="catalytic activity">
    <reaction evidence="10">
        <text>a lipid X + a UDP-2-N,3-O-bis[(3R)-3-hydroxyacyl]-alpha-D-glucosamine = a lipid A disaccharide + UDP + H(+)</text>
        <dbReference type="Rhea" id="RHEA:67828"/>
        <dbReference type="ChEBI" id="CHEBI:15378"/>
        <dbReference type="ChEBI" id="CHEBI:58223"/>
        <dbReference type="ChEBI" id="CHEBI:137748"/>
        <dbReference type="ChEBI" id="CHEBI:176338"/>
        <dbReference type="ChEBI" id="CHEBI:176343"/>
        <dbReference type="EC" id="2.4.1.182"/>
    </reaction>
</comment>
<name>A0ABW4K0M9_9HYPH</name>
<reference evidence="13" key="1">
    <citation type="journal article" date="2019" name="Int. J. Syst. Evol. Microbiol.">
        <title>The Global Catalogue of Microorganisms (GCM) 10K type strain sequencing project: providing services to taxonomists for standard genome sequencing and annotation.</title>
        <authorList>
            <consortium name="The Broad Institute Genomics Platform"/>
            <consortium name="The Broad Institute Genome Sequencing Center for Infectious Disease"/>
            <person name="Wu L."/>
            <person name="Ma J."/>
        </authorList>
    </citation>
    <scope>NUCLEOTIDE SEQUENCE [LARGE SCALE GENOMIC DNA]</scope>
    <source>
        <strain evidence="13">KCTC 23707</strain>
    </source>
</reference>
<dbReference type="Pfam" id="PF02684">
    <property type="entry name" value="LpxB"/>
    <property type="match status" value="1"/>
</dbReference>
<accession>A0ABW4K0M9</accession>
<protein>
    <recommendedName>
        <fullName evidence="4 11">Lipid-A-disaccharide synthase</fullName>
        <ecNumber evidence="3 11">2.4.1.182</ecNumber>
    </recommendedName>
</protein>
<evidence type="ECO:0000256" key="7">
    <source>
        <dbReference type="ARBA" id="ARBA00022676"/>
    </source>
</evidence>
<sequence>MTPRSVAVVAGERSGDALGADLVRALKARLPSDAAFFGVAGPRMLLEGVETLFAMDDIAVMGIGPVIARLPTLLRRIRQTADAVIARRPDLLVIVDSPDFTHRVARLVRAALPDLAIVDYVSPSVWAWRPGRAAAMRPYVDHVLALLPFEPEAHRRLGGPACTYVGHPLIERLADLRPSPGERADMGAEGVARLVVLPGSRAGVAHRHMPLFGETLSRLGVDAKTAAVTIPTTPGLAPEIVRMSESWPLRPTIVTGEAEKLAAFRQAQAALAASGTVTLELALSGVPMAAAYKLEWFAPLLKPFIRIEAPFILLPNLILGERAIPELVHRDATPEKLASALAPLLRDGPERRAQRDALGRLDEAMRLPGGVAPSERAAEATLVAWAAKRRGP</sequence>
<dbReference type="GO" id="GO:0008915">
    <property type="term" value="F:lipid-A-disaccharide synthase activity"/>
    <property type="evidence" value="ECO:0007669"/>
    <property type="project" value="UniProtKB-EC"/>
</dbReference>
<keyword evidence="8 12" id="KW-0808">Transferase</keyword>
<dbReference type="PANTHER" id="PTHR30372:SF4">
    <property type="entry name" value="LIPID-A-DISACCHARIDE SYNTHASE, MITOCHONDRIAL-RELATED"/>
    <property type="match status" value="1"/>
</dbReference>
<keyword evidence="9" id="KW-0443">Lipid metabolism</keyword>
<keyword evidence="6" id="KW-0441">Lipid A biosynthesis</keyword>
<dbReference type="EMBL" id="JBHUER010000001">
    <property type="protein sequence ID" value="MFD1701645.1"/>
    <property type="molecule type" value="Genomic_DNA"/>
</dbReference>
<evidence type="ECO:0000256" key="6">
    <source>
        <dbReference type="ARBA" id="ARBA00022556"/>
    </source>
</evidence>
<dbReference type="PANTHER" id="PTHR30372">
    <property type="entry name" value="LIPID-A-DISACCHARIDE SYNTHASE"/>
    <property type="match status" value="1"/>
</dbReference>
<evidence type="ECO:0000256" key="10">
    <source>
        <dbReference type="ARBA" id="ARBA00048975"/>
    </source>
</evidence>
<evidence type="ECO:0000256" key="2">
    <source>
        <dbReference type="ARBA" id="ARBA00007868"/>
    </source>
</evidence>
<dbReference type="InterPro" id="IPR003835">
    <property type="entry name" value="Glyco_trans_19"/>
</dbReference>